<gene>
    <name evidence="1" type="ORF">PSON_ATCC_30995.1.T0240175</name>
</gene>
<proteinExistence type="predicted"/>
<evidence type="ECO:0000313" key="1">
    <source>
        <dbReference type="EMBL" id="CAD8068484.1"/>
    </source>
</evidence>
<comment type="caution">
    <text evidence="1">The sequence shown here is derived from an EMBL/GenBank/DDBJ whole genome shotgun (WGS) entry which is preliminary data.</text>
</comment>
<protein>
    <submittedName>
        <fullName evidence="1">Uncharacterized protein</fullName>
    </submittedName>
</protein>
<dbReference type="EMBL" id="CAJJDN010000024">
    <property type="protein sequence ID" value="CAD8068484.1"/>
    <property type="molecule type" value="Genomic_DNA"/>
</dbReference>
<keyword evidence="2" id="KW-1185">Reference proteome</keyword>
<accession>A0A8S1M0P2</accession>
<dbReference type="AlphaFoldDB" id="A0A8S1M0P2"/>
<sequence length="54" mass="6623">MDLDNKFNRGGYNFMQKFCKDSALSDTFYMFFYLQGFMERLKHNIFKNYQSIID</sequence>
<dbReference type="Proteomes" id="UP000692954">
    <property type="component" value="Unassembled WGS sequence"/>
</dbReference>
<evidence type="ECO:0000313" key="2">
    <source>
        <dbReference type="Proteomes" id="UP000692954"/>
    </source>
</evidence>
<name>A0A8S1M0P2_9CILI</name>
<organism evidence="1 2">
    <name type="scientific">Paramecium sonneborni</name>
    <dbReference type="NCBI Taxonomy" id="65129"/>
    <lineage>
        <taxon>Eukaryota</taxon>
        <taxon>Sar</taxon>
        <taxon>Alveolata</taxon>
        <taxon>Ciliophora</taxon>
        <taxon>Intramacronucleata</taxon>
        <taxon>Oligohymenophorea</taxon>
        <taxon>Peniculida</taxon>
        <taxon>Parameciidae</taxon>
        <taxon>Paramecium</taxon>
    </lineage>
</organism>
<reference evidence="1" key="1">
    <citation type="submission" date="2021-01" db="EMBL/GenBank/DDBJ databases">
        <authorList>
            <consortium name="Genoscope - CEA"/>
            <person name="William W."/>
        </authorList>
    </citation>
    <scope>NUCLEOTIDE SEQUENCE</scope>
</reference>